<accession>A0A087IN34</accession>
<evidence type="ECO:0000256" key="1">
    <source>
        <dbReference type="ARBA" id="ARBA00010062"/>
    </source>
</evidence>
<dbReference type="PANTHER" id="PTHR47628:SF1">
    <property type="entry name" value="ALIPHATIC AMIDASE EXPRESSION-REGULATING PROTEIN"/>
    <property type="match status" value="1"/>
</dbReference>
<dbReference type="PRINTS" id="PR00337">
    <property type="entry name" value="LEUILEVALBP"/>
</dbReference>
<organism evidence="6">
    <name type="scientific">Vibrio vulnificus</name>
    <dbReference type="NCBI Taxonomy" id="672"/>
    <lineage>
        <taxon>Bacteria</taxon>
        <taxon>Pseudomonadati</taxon>
        <taxon>Pseudomonadota</taxon>
        <taxon>Gammaproteobacteria</taxon>
        <taxon>Vibrionales</taxon>
        <taxon>Vibrionaceae</taxon>
        <taxon>Vibrio</taxon>
    </lineage>
</organism>
<evidence type="ECO:0000256" key="3">
    <source>
        <dbReference type="ARBA" id="ARBA00022729"/>
    </source>
</evidence>
<dbReference type="SUPFAM" id="SSF53822">
    <property type="entry name" value="Periplasmic binding protein-like I"/>
    <property type="match status" value="1"/>
</dbReference>
<dbReference type="CDD" id="cd06331">
    <property type="entry name" value="PBP1_AmiC-like"/>
    <property type="match status" value="1"/>
</dbReference>
<dbReference type="InterPro" id="IPR028081">
    <property type="entry name" value="Leu-bd"/>
</dbReference>
<gene>
    <name evidence="6" type="ORF">I7730_05445</name>
</gene>
<dbReference type="InterPro" id="IPR000709">
    <property type="entry name" value="Leu_Ile_Val-bd"/>
</dbReference>
<dbReference type="OrthoDB" id="5288800at2"/>
<dbReference type="GeneID" id="93897518"/>
<dbReference type="GO" id="GO:0006865">
    <property type="term" value="P:amino acid transport"/>
    <property type="evidence" value="ECO:0007669"/>
    <property type="project" value="UniProtKB-KW"/>
</dbReference>
<feature type="domain" description="Leucine-binding protein" evidence="5">
    <location>
        <begin position="29"/>
        <end position="366"/>
    </location>
</feature>
<name>A0A087IN34_VIBVL</name>
<comment type="similarity">
    <text evidence="1">Belongs to the leucine-binding protein family.</text>
</comment>
<sequence>MGKLRSYLLPLILPLLAVSLVSCSQPQTPIKIGAVLPLTGTFAVYGEQAVRGAELAVEQINAKGGVLGRPLELVIRDNATDPAKTVKYSRELILNEDVFALLGPVSSSSRYAMSEIATELRTPMFYGIDYEGRHYSPYLICYSTIPEHYIAPIVPYLAENVGSSFYIFGYDYIWPHRMSQRIVEEVEKVEGEISGIEFTAFGVKDYAPVLEHIKSSGANVLMLILPGSDGFNFLKQMKAFEFEREIQVVAFAADETYLSNVDSQSLQGVMTALHFFSGLDNAVAREFVQNYHRFHGADAVVTYSSKAHYDLIYLIKAAIEKSGRVDGEQLLINLPELTLYSGEDAVHLRNDHHFDLPMYLAQFQQGELNVIRNLGIIKPEDQRSATE</sequence>
<reference evidence="6" key="2">
    <citation type="submission" date="2019-01" db="EMBL/GenBank/DDBJ databases">
        <authorList>
            <consortium name="NCBI Pathogen Detection Project"/>
        </authorList>
    </citation>
    <scope>NUCLEOTIDE SEQUENCE</scope>
    <source>
        <strain evidence="6">BCW_3452</strain>
    </source>
</reference>
<keyword evidence="3" id="KW-0732">Signal</keyword>
<proteinExistence type="inferred from homology"/>
<keyword evidence="4" id="KW-0029">Amino-acid transport</keyword>
<dbReference type="PANTHER" id="PTHR47628">
    <property type="match status" value="1"/>
</dbReference>
<evidence type="ECO:0000259" key="5">
    <source>
        <dbReference type="Pfam" id="PF13458"/>
    </source>
</evidence>
<comment type="caution">
    <text evidence="6">The sequence shown here is derived from an EMBL/GenBank/DDBJ whole genome shotgun (WGS) entry which is preliminary data.</text>
</comment>
<dbReference type="InterPro" id="IPR028082">
    <property type="entry name" value="Peripla_BP_I"/>
</dbReference>
<dbReference type="AlphaFoldDB" id="A0A087IN34"/>
<dbReference type="Proteomes" id="UP000863257">
    <property type="component" value="Unassembled WGS sequence"/>
</dbReference>
<evidence type="ECO:0000256" key="2">
    <source>
        <dbReference type="ARBA" id="ARBA00022448"/>
    </source>
</evidence>
<dbReference type="PROSITE" id="PS51257">
    <property type="entry name" value="PROKAR_LIPOPROTEIN"/>
    <property type="match status" value="1"/>
</dbReference>
<reference evidence="6" key="1">
    <citation type="journal article" date="2018" name="Genome Biol.">
        <title>SKESA: strategic k-mer extension for scrupulous assemblies.</title>
        <authorList>
            <person name="Souvorov A."/>
            <person name="Agarwala R."/>
            <person name="Lipman D.J."/>
        </authorList>
    </citation>
    <scope>NUCLEOTIDE SEQUENCE</scope>
    <source>
        <strain evidence="6">BCW_3452</strain>
    </source>
</reference>
<evidence type="ECO:0000313" key="6">
    <source>
        <dbReference type="EMBL" id="HAS8539228.1"/>
    </source>
</evidence>
<dbReference type="EMBL" id="DACRBY010000005">
    <property type="protein sequence ID" value="HAS8539228.1"/>
    <property type="molecule type" value="Genomic_DNA"/>
</dbReference>
<keyword evidence="2" id="KW-0813">Transport</keyword>
<dbReference type="Gene3D" id="3.40.50.2300">
    <property type="match status" value="2"/>
</dbReference>
<dbReference type="RefSeq" id="WP_017421484.1">
    <property type="nucleotide sequence ID" value="NZ_CP019122.1"/>
</dbReference>
<evidence type="ECO:0000256" key="4">
    <source>
        <dbReference type="ARBA" id="ARBA00022970"/>
    </source>
</evidence>
<dbReference type="Pfam" id="PF13458">
    <property type="entry name" value="Peripla_BP_6"/>
    <property type="match status" value="1"/>
</dbReference>
<protein>
    <submittedName>
        <fullName evidence="6">Branched-chain amino acid ABC transporter substrate-binding protein</fullName>
    </submittedName>
</protein>